<protein>
    <submittedName>
        <fullName evidence="2">Uncharacterized protein</fullName>
    </submittedName>
</protein>
<feature type="transmembrane region" description="Helical" evidence="1">
    <location>
        <begin position="42"/>
        <end position="63"/>
    </location>
</feature>
<keyword evidence="1" id="KW-0812">Transmembrane</keyword>
<reference evidence="2 3" key="1">
    <citation type="journal article" date="2016" name="Nat. Commun.">
        <title>Thousands of microbial genomes shed light on interconnected biogeochemical processes in an aquifer system.</title>
        <authorList>
            <person name="Anantharaman K."/>
            <person name="Brown C.T."/>
            <person name="Hug L.A."/>
            <person name="Sharon I."/>
            <person name="Castelle C.J."/>
            <person name="Probst A.J."/>
            <person name="Thomas B.C."/>
            <person name="Singh A."/>
            <person name="Wilkins M.J."/>
            <person name="Karaoz U."/>
            <person name="Brodie E.L."/>
            <person name="Williams K.H."/>
            <person name="Hubbard S.S."/>
            <person name="Banfield J.F."/>
        </authorList>
    </citation>
    <scope>NUCLEOTIDE SEQUENCE [LARGE SCALE GENOMIC DNA]</scope>
</reference>
<feature type="transmembrane region" description="Helical" evidence="1">
    <location>
        <begin position="21"/>
        <end position="36"/>
    </location>
</feature>
<evidence type="ECO:0000256" key="1">
    <source>
        <dbReference type="SAM" id="Phobius"/>
    </source>
</evidence>
<gene>
    <name evidence="2" type="ORF">A3A93_01155</name>
</gene>
<organism evidence="2 3">
    <name type="scientific">Candidatus Roizmanbacteria bacterium RIFCSPLOWO2_01_FULL_38_12</name>
    <dbReference type="NCBI Taxonomy" id="1802061"/>
    <lineage>
        <taxon>Bacteria</taxon>
        <taxon>Candidatus Roizmaniibacteriota</taxon>
    </lineage>
</organism>
<name>A0A1F7IR34_9BACT</name>
<evidence type="ECO:0000313" key="2">
    <source>
        <dbReference type="EMBL" id="OGK45806.1"/>
    </source>
</evidence>
<keyword evidence="1" id="KW-1133">Transmembrane helix</keyword>
<dbReference type="Proteomes" id="UP000177141">
    <property type="component" value="Unassembled WGS sequence"/>
</dbReference>
<evidence type="ECO:0000313" key="3">
    <source>
        <dbReference type="Proteomes" id="UP000177141"/>
    </source>
</evidence>
<keyword evidence="1" id="KW-0472">Membrane</keyword>
<comment type="caution">
    <text evidence="2">The sequence shown here is derived from an EMBL/GenBank/DDBJ whole genome shotgun (WGS) entry which is preliminary data.</text>
</comment>
<accession>A0A1F7IR34</accession>
<dbReference type="EMBL" id="MGAL01000048">
    <property type="protein sequence ID" value="OGK45806.1"/>
    <property type="molecule type" value="Genomic_DNA"/>
</dbReference>
<sequence length="64" mass="7177">MNRLKISKRYKYIFSEKVMDLGNISAGALVFSQFISGKELSLTSFLAGIILLIVTYFISLQVAQ</sequence>
<dbReference type="AlphaFoldDB" id="A0A1F7IR34"/>
<proteinExistence type="predicted"/>